<dbReference type="InterPro" id="IPR059102">
    <property type="entry name" value="PHD_PHF7/G2E3-like"/>
</dbReference>
<evidence type="ECO:0000259" key="5">
    <source>
        <dbReference type="PROSITE" id="PS50089"/>
    </source>
</evidence>
<sequence length="110" mass="12641">QAHTTCLLCRDSMDNQLSYRTMVCPACKHSWFHRECIQSWKQDRTGKAMTACTCHLPGWQQELLNIPFSTRLPSWEDQEQELQELAQVHSRCDASECLCPGGREVAEQEG</sequence>
<evidence type="ECO:0000256" key="4">
    <source>
        <dbReference type="PROSITE-ProRule" id="PRU00175"/>
    </source>
</evidence>
<feature type="non-terminal residue" evidence="6">
    <location>
        <position position="110"/>
    </location>
</feature>
<dbReference type="InterPro" id="IPR011011">
    <property type="entry name" value="Znf_FYVE_PHD"/>
</dbReference>
<evidence type="ECO:0000256" key="2">
    <source>
        <dbReference type="ARBA" id="ARBA00022771"/>
    </source>
</evidence>
<name>A0A7K9BVL3_9PICI</name>
<dbReference type="OrthoDB" id="512616at2759"/>
<keyword evidence="2 4" id="KW-0863">Zinc-finger</keyword>
<dbReference type="Gene3D" id="3.30.40.10">
    <property type="entry name" value="Zinc/RING finger domain, C3HC4 (zinc finger)"/>
    <property type="match status" value="1"/>
</dbReference>
<dbReference type="PANTHER" id="PTHR12420:SF42">
    <property type="entry name" value="G2_M PHASE-SPECIFIC E3 UBIQUITIN-PROTEIN LIGASE"/>
    <property type="match status" value="1"/>
</dbReference>
<keyword evidence="7" id="KW-1185">Reference proteome</keyword>
<dbReference type="SUPFAM" id="SSF57903">
    <property type="entry name" value="FYVE/PHD zinc finger"/>
    <property type="match status" value="1"/>
</dbReference>
<dbReference type="PROSITE" id="PS50089">
    <property type="entry name" value="ZF_RING_2"/>
    <property type="match status" value="1"/>
</dbReference>
<dbReference type="AlphaFoldDB" id="A0A7K9BVL3"/>
<organism evidence="6 7">
    <name type="scientific">Psilopogon haemacephalus</name>
    <name type="common">coppersmith barbet</name>
    <dbReference type="NCBI Taxonomy" id="2585815"/>
    <lineage>
        <taxon>Eukaryota</taxon>
        <taxon>Metazoa</taxon>
        <taxon>Chordata</taxon>
        <taxon>Craniata</taxon>
        <taxon>Vertebrata</taxon>
        <taxon>Euteleostomi</taxon>
        <taxon>Archelosauria</taxon>
        <taxon>Archosauria</taxon>
        <taxon>Dinosauria</taxon>
        <taxon>Saurischia</taxon>
        <taxon>Theropoda</taxon>
        <taxon>Coelurosauria</taxon>
        <taxon>Aves</taxon>
        <taxon>Neognathae</taxon>
        <taxon>Neoaves</taxon>
        <taxon>Telluraves</taxon>
        <taxon>Coraciimorphae</taxon>
        <taxon>Piciformes</taxon>
        <taxon>Megalaimidae</taxon>
        <taxon>Psilopogon</taxon>
    </lineage>
</organism>
<feature type="non-terminal residue" evidence="6">
    <location>
        <position position="1"/>
    </location>
</feature>
<dbReference type="EMBL" id="VWZI01007207">
    <property type="protein sequence ID" value="NXG44374.1"/>
    <property type="molecule type" value="Genomic_DNA"/>
</dbReference>
<dbReference type="InterPro" id="IPR001841">
    <property type="entry name" value="Znf_RING"/>
</dbReference>
<comment type="caution">
    <text evidence="6">The sequence shown here is derived from an EMBL/GenBank/DDBJ whole genome shotgun (WGS) entry which is preliminary data.</text>
</comment>
<evidence type="ECO:0000256" key="3">
    <source>
        <dbReference type="ARBA" id="ARBA00022833"/>
    </source>
</evidence>
<proteinExistence type="predicted"/>
<dbReference type="Pfam" id="PF26054">
    <property type="entry name" value="PHD_G2E3"/>
    <property type="match status" value="1"/>
</dbReference>
<keyword evidence="3" id="KW-0862">Zinc</keyword>
<evidence type="ECO:0000313" key="6">
    <source>
        <dbReference type="EMBL" id="NXG44374.1"/>
    </source>
</evidence>
<dbReference type="GO" id="GO:0008270">
    <property type="term" value="F:zinc ion binding"/>
    <property type="evidence" value="ECO:0007669"/>
    <property type="project" value="UniProtKB-KW"/>
</dbReference>
<gene>
    <name evidence="6" type="primary">G2e3_3</name>
    <name evidence="6" type="ORF">PSIHAE_R01391</name>
</gene>
<protein>
    <submittedName>
        <fullName evidence="6">G2E3 ligase</fullName>
    </submittedName>
</protein>
<reference evidence="6 7" key="1">
    <citation type="submission" date="2019-09" db="EMBL/GenBank/DDBJ databases">
        <title>Bird 10,000 Genomes (B10K) Project - Family phase.</title>
        <authorList>
            <person name="Zhang G."/>
        </authorList>
    </citation>
    <scope>NUCLEOTIDE SEQUENCE [LARGE SCALE GENOMIC DNA]</scope>
    <source>
        <strain evidence="6">B10K-DU-001-24</strain>
        <tissue evidence="6">Muscle</tissue>
    </source>
</reference>
<keyword evidence="6" id="KW-0436">Ligase</keyword>
<dbReference type="GO" id="GO:0016874">
    <property type="term" value="F:ligase activity"/>
    <property type="evidence" value="ECO:0007669"/>
    <property type="project" value="UniProtKB-KW"/>
</dbReference>
<accession>A0A7K9BVL3</accession>
<feature type="domain" description="RING-type" evidence="5">
    <location>
        <begin position="6"/>
        <end position="55"/>
    </location>
</feature>
<evidence type="ECO:0000313" key="7">
    <source>
        <dbReference type="Proteomes" id="UP000574528"/>
    </source>
</evidence>
<dbReference type="GO" id="GO:0005634">
    <property type="term" value="C:nucleus"/>
    <property type="evidence" value="ECO:0007669"/>
    <property type="project" value="TreeGrafter"/>
</dbReference>
<evidence type="ECO:0000256" key="1">
    <source>
        <dbReference type="ARBA" id="ARBA00022723"/>
    </source>
</evidence>
<dbReference type="PANTHER" id="PTHR12420">
    <property type="entry name" value="PHD FINGER PROTEIN"/>
    <property type="match status" value="1"/>
</dbReference>
<dbReference type="InterPro" id="IPR013083">
    <property type="entry name" value="Znf_RING/FYVE/PHD"/>
</dbReference>
<dbReference type="InterPro" id="IPR051188">
    <property type="entry name" value="PHD-type_Zinc_Finger"/>
</dbReference>
<keyword evidence="1" id="KW-0479">Metal-binding</keyword>
<dbReference type="Proteomes" id="UP000574528">
    <property type="component" value="Unassembled WGS sequence"/>
</dbReference>